<protein>
    <submittedName>
        <fullName evidence="1">Uncharacterized protein</fullName>
    </submittedName>
</protein>
<dbReference type="AlphaFoldDB" id="A0A9P0E2G6"/>
<accession>A0A9P0E2G6</accession>
<sequence>MLIQVENESSGMLVIRGMEPDKNISFDESDEGTTKSGRLILNILQGELSKKATETLRSAGNSPKKQIR</sequence>
<name>A0A9P0E2G6_NEZVI</name>
<evidence type="ECO:0000313" key="1">
    <source>
        <dbReference type="EMBL" id="CAH1389690.1"/>
    </source>
</evidence>
<keyword evidence="2" id="KW-1185">Reference proteome</keyword>
<evidence type="ECO:0000313" key="2">
    <source>
        <dbReference type="Proteomes" id="UP001152798"/>
    </source>
</evidence>
<dbReference type="Proteomes" id="UP001152798">
    <property type="component" value="Chromosome 1"/>
</dbReference>
<organism evidence="1 2">
    <name type="scientific">Nezara viridula</name>
    <name type="common">Southern green stink bug</name>
    <name type="synonym">Cimex viridulus</name>
    <dbReference type="NCBI Taxonomy" id="85310"/>
    <lineage>
        <taxon>Eukaryota</taxon>
        <taxon>Metazoa</taxon>
        <taxon>Ecdysozoa</taxon>
        <taxon>Arthropoda</taxon>
        <taxon>Hexapoda</taxon>
        <taxon>Insecta</taxon>
        <taxon>Pterygota</taxon>
        <taxon>Neoptera</taxon>
        <taxon>Paraneoptera</taxon>
        <taxon>Hemiptera</taxon>
        <taxon>Heteroptera</taxon>
        <taxon>Panheteroptera</taxon>
        <taxon>Pentatomomorpha</taxon>
        <taxon>Pentatomoidea</taxon>
        <taxon>Pentatomidae</taxon>
        <taxon>Pentatominae</taxon>
        <taxon>Nezara</taxon>
    </lineage>
</organism>
<dbReference type="EMBL" id="OV725077">
    <property type="protein sequence ID" value="CAH1389690.1"/>
    <property type="molecule type" value="Genomic_DNA"/>
</dbReference>
<proteinExistence type="predicted"/>
<gene>
    <name evidence="1" type="ORF">NEZAVI_LOCUS1042</name>
</gene>
<reference evidence="1" key="1">
    <citation type="submission" date="2022-01" db="EMBL/GenBank/DDBJ databases">
        <authorList>
            <person name="King R."/>
        </authorList>
    </citation>
    <scope>NUCLEOTIDE SEQUENCE</scope>
</reference>